<name>A0A7W6FIP4_9HYPH</name>
<dbReference type="Proteomes" id="UP000545490">
    <property type="component" value="Unassembled WGS sequence"/>
</dbReference>
<proteinExistence type="predicted"/>
<reference evidence="2 3" key="1">
    <citation type="submission" date="2018-11" db="EMBL/GenBank/DDBJ databases">
        <authorList>
            <person name="Huo Y."/>
        </authorList>
    </citation>
    <scope>NUCLEOTIDE SEQUENCE [LARGE SCALE GENOMIC DNA]</scope>
    <source>
        <strain evidence="2 3">CCBAU 33202</strain>
    </source>
</reference>
<keyword evidence="3" id="KW-1185">Reference proteome</keyword>
<accession>A0A7W6FIP4</accession>
<dbReference type="Proteomes" id="UP000272004">
    <property type="component" value="Unassembled WGS sequence"/>
</dbReference>
<evidence type="ECO:0000313" key="2">
    <source>
        <dbReference type="EMBL" id="RUM14489.1"/>
    </source>
</evidence>
<comment type="caution">
    <text evidence="1">The sequence shown here is derived from an EMBL/GenBank/DDBJ whole genome shotgun (WGS) entry which is preliminary data.</text>
</comment>
<dbReference type="EMBL" id="RJJU01000004">
    <property type="protein sequence ID" value="RUM14489.1"/>
    <property type="molecule type" value="Genomic_DNA"/>
</dbReference>
<protein>
    <submittedName>
        <fullName evidence="1">Uncharacterized protein</fullName>
    </submittedName>
</protein>
<evidence type="ECO:0000313" key="4">
    <source>
        <dbReference type="Proteomes" id="UP000545490"/>
    </source>
</evidence>
<dbReference type="EMBL" id="JACIDG010000004">
    <property type="protein sequence ID" value="MBB3914601.1"/>
    <property type="molecule type" value="Genomic_DNA"/>
</dbReference>
<dbReference type="AlphaFoldDB" id="A0A7W6FIP4"/>
<evidence type="ECO:0000313" key="3">
    <source>
        <dbReference type="Proteomes" id="UP000272004"/>
    </source>
</evidence>
<dbReference type="RefSeq" id="WP_126823946.1">
    <property type="nucleotide sequence ID" value="NZ_JACIDG010000004.1"/>
</dbReference>
<evidence type="ECO:0000313" key="1">
    <source>
        <dbReference type="EMBL" id="MBB3914601.1"/>
    </source>
</evidence>
<gene>
    <name evidence="2" type="ORF">EFB14_07090</name>
    <name evidence="1" type="ORF">GGQ65_001883</name>
</gene>
<sequence length="397" mass="43876">MFEASEVYTLKSGRFPTDFEENAKKDGGVAYHGQLMFFGPDASIEVNGRSIRAFMNGVLTENSHFAALIDKYKRSILKHAAELRTSRSDTVVFTGVWYHVDFNERPRFEPYVIHVVSAAGDVTSSSRYALKMFDSDSPGEGFYEYPLFKTLTVEETLGELRYHAEALTKLDDRSPQSSGFKALQGVIWYPAGDEPQCAPIVVVRATGSKAYLAELSNRPSDPPGSPEAFVRAAKACFQAALADASARGAVTEELQFSYDHLRYLSKQGFIDTGDADGRWALAQLASTSLGVHQHKIIERGPPTMPITLSGMANSTDVDGFWMQVRGSDGVALDPLYSRFADMHRLGQHRNPDALLYPIEAASDAVHNCRYSTGWLPVGRDGLAMRYMAFGDVPRLSW</sequence>
<organism evidence="1 4">
    <name type="scientific">Rhizobium fabae</name>
    <dbReference type="NCBI Taxonomy" id="573179"/>
    <lineage>
        <taxon>Bacteria</taxon>
        <taxon>Pseudomonadati</taxon>
        <taxon>Pseudomonadota</taxon>
        <taxon>Alphaproteobacteria</taxon>
        <taxon>Hyphomicrobiales</taxon>
        <taxon>Rhizobiaceae</taxon>
        <taxon>Rhizobium/Agrobacterium group</taxon>
        <taxon>Rhizobium</taxon>
    </lineage>
</organism>
<reference evidence="1 4" key="2">
    <citation type="submission" date="2020-08" db="EMBL/GenBank/DDBJ databases">
        <title>Genomic Encyclopedia of Type Strains, Phase IV (KMG-IV): sequencing the most valuable type-strain genomes for metagenomic binning, comparative biology and taxonomic classification.</title>
        <authorList>
            <person name="Goeker M."/>
        </authorList>
    </citation>
    <scope>NUCLEOTIDE SEQUENCE [LARGE SCALE GENOMIC DNA]</scope>
    <source>
        <strain evidence="1 4">DSM 19331</strain>
    </source>
</reference>